<dbReference type="SUPFAM" id="SSF116734">
    <property type="entry name" value="DNA methylase specificity domain"/>
    <property type="match status" value="1"/>
</dbReference>
<organism evidence="5 6">
    <name type="scientific">Marinomonas arctica</name>
    <dbReference type="NCBI Taxonomy" id="383750"/>
    <lineage>
        <taxon>Bacteria</taxon>
        <taxon>Pseudomonadati</taxon>
        <taxon>Pseudomonadota</taxon>
        <taxon>Gammaproteobacteria</taxon>
        <taxon>Oceanospirillales</taxon>
        <taxon>Oceanospirillaceae</taxon>
        <taxon>Marinomonas</taxon>
    </lineage>
</organism>
<accession>A0A7H1J1M2</accession>
<evidence type="ECO:0000256" key="2">
    <source>
        <dbReference type="ARBA" id="ARBA00022747"/>
    </source>
</evidence>
<dbReference type="PANTHER" id="PTHR43140:SF1">
    <property type="entry name" value="TYPE I RESTRICTION ENZYME ECOKI SPECIFICITY SUBUNIT"/>
    <property type="match status" value="1"/>
</dbReference>
<evidence type="ECO:0000313" key="6">
    <source>
        <dbReference type="Proteomes" id="UP000516370"/>
    </source>
</evidence>
<name>A0A7H1J1M2_9GAMM</name>
<evidence type="ECO:0000256" key="1">
    <source>
        <dbReference type="ARBA" id="ARBA00010923"/>
    </source>
</evidence>
<reference evidence="5 6" key="1">
    <citation type="submission" date="2020-09" db="EMBL/GenBank/DDBJ databases">
        <title>Complete genome sequence of an Arctic sea ice bacterium Marinomonas arctica BSI20414.</title>
        <authorList>
            <person name="Liao L."/>
            <person name="Chen B."/>
        </authorList>
    </citation>
    <scope>NUCLEOTIDE SEQUENCE [LARGE SCALE GENOMIC DNA]</scope>
    <source>
        <strain evidence="5 6">BSI20414</strain>
    </source>
</reference>
<dbReference type="AlphaFoldDB" id="A0A7H1J1M2"/>
<dbReference type="REBASE" id="446267">
    <property type="entry name" value="S3.Maz20414ORF11615P"/>
</dbReference>
<dbReference type="PANTHER" id="PTHR43140">
    <property type="entry name" value="TYPE-1 RESTRICTION ENZYME ECOKI SPECIFICITY PROTEIN"/>
    <property type="match status" value="1"/>
</dbReference>
<keyword evidence="5" id="KW-0255">Endonuclease</keyword>
<dbReference type="InterPro" id="IPR000055">
    <property type="entry name" value="Restrct_endonuc_typeI_TRD"/>
</dbReference>
<protein>
    <submittedName>
        <fullName evidence="5">Restriction endonuclease subunit S</fullName>
    </submittedName>
</protein>
<dbReference type="CDD" id="cd17517">
    <property type="entry name" value="RMtype1_S_EcoKI_StySPI-TRD2-CR2_like"/>
    <property type="match status" value="1"/>
</dbReference>
<dbReference type="GO" id="GO:0004519">
    <property type="term" value="F:endonuclease activity"/>
    <property type="evidence" value="ECO:0007669"/>
    <property type="project" value="UniProtKB-KW"/>
</dbReference>
<sequence length="188" mass="21222">MFKSFSNGLYKPAKFYTDAGVISLRMYNIQNGCIDFNAAKRVEVESKELEQFILEAGDLLINRVNSKELVGKTGIIPKMEEPLVYESMNMRAKPFTNYLSSEYLNLFMMTRMAQNSISLFAKEAIGQASINQGQVSLIKTPLPPFEEQHRIVAKVDELMAICDQLKTRLSEVQTTQLNLADALVEQAL</sequence>
<dbReference type="Proteomes" id="UP000516370">
    <property type="component" value="Chromosome"/>
</dbReference>
<evidence type="ECO:0000259" key="4">
    <source>
        <dbReference type="Pfam" id="PF01420"/>
    </source>
</evidence>
<dbReference type="InterPro" id="IPR044946">
    <property type="entry name" value="Restrct_endonuc_typeI_TRD_sf"/>
</dbReference>
<keyword evidence="6" id="KW-1185">Reference proteome</keyword>
<dbReference type="Gene3D" id="3.90.220.20">
    <property type="entry name" value="DNA methylase specificity domains"/>
    <property type="match status" value="1"/>
</dbReference>
<comment type="similarity">
    <text evidence="1">Belongs to the type-I restriction system S methylase family.</text>
</comment>
<dbReference type="Pfam" id="PF01420">
    <property type="entry name" value="Methylase_S"/>
    <property type="match status" value="1"/>
</dbReference>
<keyword evidence="5" id="KW-0540">Nuclease</keyword>
<dbReference type="OrthoDB" id="398435at2"/>
<keyword evidence="3" id="KW-0238">DNA-binding</keyword>
<evidence type="ECO:0000256" key="3">
    <source>
        <dbReference type="ARBA" id="ARBA00023125"/>
    </source>
</evidence>
<proteinExistence type="inferred from homology"/>
<gene>
    <name evidence="5" type="ORF">IBG28_11600</name>
</gene>
<keyword evidence="2" id="KW-0680">Restriction system</keyword>
<dbReference type="KEGG" id="mard:IBG28_11600"/>
<feature type="domain" description="Type I restriction modification DNA specificity" evidence="4">
    <location>
        <begin position="31"/>
        <end position="170"/>
    </location>
</feature>
<dbReference type="InterPro" id="IPR051212">
    <property type="entry name" value="Type-I_RE_S_subunit"/>
</dbReference>
<keyword evidence="5" id="KW-0378">Hydrolase</keyword>
<dbReference type="GO" id="GO:0003677">
    <property type="term" value="F:DNA binding"/>
    <property type="evidence" value="ECO:0007669"/>
    <property type="project" value="UniProtKB-KW"/>
</dbReference>
<dbReference type="GO" id="GO:0009307">
    <property type="term" value="P:DNA restriction-modification system"/>
    <property type="evidence" value="ECO:0007669"/>
    <property type="project" value="UniProtKB-KW"/>
</dbReference>
<dbReference type="EMBL" id="CP061081">
    <property type="protein sequence ID" value="QNT04388.1"/>
    <property type="molecule type" value="Genomic_DNA"/>
</dbReference>
<evidence type="ECO:0000313" key="5">
    <source>
        <dbReference type="EMBL" id="QNT04388.1"/>
    </source>
</evidence>